<feature type="signal peptide" evidence="1">
    <location>
        <begin position="1"/>
        <end position="27"/>
    </location>
</feature>
<evidence type="ECO:0000256" key="1">
    <source>
        <dbReference type="SAM" id="SignalP"/>
    </source>
</evidence>
<sequence length="182" mass="19206">MQTQKKTVRLFLAITLIGAAISFSNCADDKKTDLTPIAALLALTGNSGPVDLPQPVDGTAFMKMGSESFVLTNQQLCVSGVGGIIVQMVDTDNLPILNIHNINFSQTTTHTLGQGGSALDIDTAGGVYGAGTNNVRGTCTATVKETSATIFDLQVLDCPITKQFAASNIPDVNLSFRVRCRR</sequence>
<dbReference type="AlphaFoldDB" id="A0A5F2B6V5"/>
<dbReference type="OrthoDB" id="327305at2"/>
<evidence type="ECO:0008006" key="4">
    <source>
        <dbReference type="Google" id="ProtNLM"/>
    </source>
</evidence>
<reference evidence="2 3" key="1">
    <citation type="journal article" date="2019" name="PLoS Negl. Trop. Dis.">
        <title>Revisiting the worldwide diversity of Leptospira species in the environment.</title>
        <authorList>
            <person name="Vincent A.T."/>
            <person name="Schiettekatte O."/>
            <person name="Bourhy P."/>
            <person name="Veyrier F.J."/>
            <person name="Picardeau M."/>
        </authorList>
    </citation>
    <scope>NUCLEOTIDE SEQUENCE [LARGE SCALE GENOMIC DNA]</scope>
    <source>
        <strain evidence="2 3">201702444</strain>
    </source>
</reference>
<proteinExistence type="predicted"/>
<evidence type="ECO:0000313" key="2">
    <source>
        <dbReference type="EMBL" id="TGM01077.1"/>
    </source>
</evidence>
<name>A0A5F2B6V5_9LEPT</name>
<evidence type="ECO:0000313" key="3">
    <source>
        <dbReference type="Proteomes" id="UP000298429"/>
    </source>
</evidence>
<gene>
    <name evidence="2" type="ORF">EHQ76_10565</name>
</gene>
<protein>
    <recommendedName>
        <fullName evidence="4">Lipoprotein</fullName>
    </recommendedName>
</protein>
<dbReference type="Proteomes" id="UP000298429">
    <property type="component" value="Unassembled WGS sequence"/>
</dbReference>
<dbReference type="RefSeq" id="WP_135670952.1">
    <property type="nucleotide sequence ID" value="NZ_RQGN01000050.1"/>
</dbReference>
<feature type="chain" id="PRO_5022898772" description="Lipoprotein" evidence="1">
    <location>
        <begin position="28"/>
        <end position="182"/>
    </location>
</feature>
<dbReference type="EMBL" id="RQGN01000050">
    <property type="protein sequence ID" value="TGM01077.1"/>
    <property type="molecule type" value="Genomic_DNA"/>
</dbReference>
<keyword evidence="1" id="KW-0732">Signal</keyword>
<accession>A0A5F2B6V5</accession>
<comment type="caution">
    <text evidence="2">The sequence shown here is derived from an EMBL/GenBank/DDBJ whole genome shotgun (WGS) entry which is preliminary data.</text>
</comment>
<organism evidence="2 3">
    <name type="scientific">Leptospira barantonii</name>
    <dbReference type="NCBI Taxonomy" id="2023184"/>
    <lineage>
        <taxon>Bacteria</taxon>
        <taxon>Pseudomonadati</taxon>
        <taxon>Spirochaetota</taxon>
        <taxon>Spirochaetia</taxon>
        <taxon>Leptospirales</taxon>
        <taxon>Leptospiraceae</taxon>
        <taxon>Leptospira</taxon>
    </lineage>
</organism>